<evidence type="ECO:0000256" key="6">
    <source>
        <dbReference type="ARBA" id="ARBA00023082"/>
    </source>
</evidence>
<keyword evidence="8" id="KW-0804">Transcription</keyword>
<organism evidence="11 12">
    <name type="scientific">Brotonthovivens ammoniilytica</name>
    <dbReference type="NCBI Taxonomy" id="2981725"/>
    <lineage>
        <taxon>Bacteria</taxon>
        <taxon>Bacillati</taxon>
        <taxon>Bacillota</taxon>
        <taxon>Clostridia</taxon>
        <taxon>Lachnospirales</taxon>
        <taxon>Lachnospiraceae</taxon>
        <taxon>Brotonthovivens</taxon>
    </lineage>
</organism>
<dbReference type="RefSeq" id="WP_158425062.1">
    <property type="nucleotide sequence ID" value="NZ_JAOQJQ010000003.1"/>
</dbReference>
<dbReference type="Gene3D" id="1.10.10.1330">
    <property type="entry name" value="RNA polymerase sigma-54 factor, core-binding domain"/>
    <property type="match status" value="1"/>
</dbReference>
<evidence type="ECO:0000313" key="11">
    <source>
        <dbReference type="EMBL" id="MCU6762348.1"/>
    </source>
</evidence>
<protein>
    <submittedName>
        <fullName evidence="11">RNA polymerase factor sigma-54</fullName>
    </submittedName>
</protein>
<proteinExistence type="inferred from homology"/>
<feature type="domain" description="RNA polymerase sigma factor 54 core-binding" evidence="10">
    <location>
        <begin position="99"/>
        <end position="281"/>
    </location>
</feature>
<evidence type="ECO:0000256" key="3">
    <source>
        <dbReference type="ARBA" id="ARBA00022679"/>
    </source>
</evidence>
<reference evidence="11 12" key="1">
    <citation type="journal article" date="2021" name="ISME Commun">
        <title>Automated analysis of genomic sequences facilitates high-throughput and comprehensive description of bacteria.</title>
        <authorList>
            <person name="Hitch T.C.A."/>
        </authorList>
    </citation>
    <scope>NUCLEOTIDE SEQUENCE [LARGE SCALE GENOMIC DNA]</scope>
    <source>
        <strain evidence="11 12">Sanger_109</strain>
    </source>
</reference>
<feature type="domain" description="RNA polymerase sigma factor 54 DNA-binding" evidence="9">
    <location>
        <begin position="294"/>
        <end position="454"/>
    </location>
</feature>
<gene>
    <name evidence="11" type="primary">rpoN</name>
    <name evidence="11" type="ORF">OCV88_08385</name>
</gene>
<dbReference type="PROSITE" id="PS00718">
    <property type="entry name" value="SIGMA54_2"/>
    <property type="match status" value="1"/>
</dbReference>
<dbReference type="PANTHER" id="PTHR32248:SF4">
    <property type="entry name" value="RNA POLYMERASE SIGMA-54 FACTOR"/>
    <property type="match status" value="1"/>
</dbReference>
<evidence type="ECO:0000256" key="4">
    <source>
        <dbReference type="ARBA" id="ARBA00022695"/>
    </source>
</evidence>
<dbReference type="InterPro" id="IPR038709">
    <property type="entry name" value="RpoN_core-bd_sf"/>
</dbReference>
<dbReference type="EMBL" id="JAOQJQ010000003">
    <property type="protein sequence ID" value="MCU6762348.1"/>
    <property type="molecule type" value="Genomic_DNA"/>
</dbReference>
<evidence type="ECO:0000313" key="12">
    <source>
        <dbReference type="Proteomes" id="UP001652442"/>
    </source>
</evidence>
<accession>A0ABT2TJG3</accession>
<dbReference type="PROSITE" id="PS50044">
    <property type="entry name" value="SIGMA54_3"/>
    <property type="match status" value="1"/>
</dbReference>
<evidence type="ECO:0000256" key="8">
    <source>
        <dbReference type="ARBA" id="ARBA00023163"/>
    </source>
</evidence>
<dbReference type="Pfam" id="PF04552">
    <property type="entry name" value="Sigma54_DBD"/>
    <property type="match status" value="1"/>
</dbReference>
<evidence type="ECO:0000259" key="9">
    <source>
        <dbReference type="Pfam" id="PF04552"/>
    </source>
</evidence>
<evidence type="ECO:0000259" key="10">
    <source>
        <dbReference type="Pfam" id="PF04963"/>
    </source>
</evidence>
<comment type="caution">
    <text evidence="11">The sequence shown here is derived from an EMBL/GenBank/DDBJ whole genome shotgun (WGS) entry which is preliminary data.</text>
</comment>
<keyword evidence="4" id="KW-0548">Nucleotidyltransferase</keyword>
<dbReference type="Pfam" id="PF00309">
    <property type="entry name" value="Sigma54_AID"/>
    <property type="match status" value="1"/>
</dbReference>
<dbReference type="Proteomes" id="UP001652442">
    <property type="component" value="Unassembled WGS sequence"/>
</dbReference>
<dbReference type="InterPro" id="IPR000394">
    <property type="entry name" value="RNA_pol_sigma_54"/>
</dbReference>
<evidence type="ECO:0000256" key="2">
    <source>
        <dbReference type="ARBA" id="ARBA00022478"/>
    </source>
</evidence>
<keyword evidence="6" id="KW-0731">Sigma factor</keyword>
<dbReference type="NCBIfam" id="TIGR02395">
    <property type="entry name" value="rpoN_sigma"/>
    <property type="match status" value="1"/>
</dbReference>
<evidence type="ECO:0000256" key="7">
    <source>
        <dbReference type="ARBA" id="ARBA00023125"/>
    </source>
</evidence>
<evidence type="ECO:0000256" key="5">
    <source>
        <dbReference type="ARBA" id="ARBA00023015"/>
    </source>
</evidence>
<keyword evidence="3" id="KW-0808">Transferase</keyword>
<dbReference type="PANTHER" id="PTHR32248">
    <property type="entry name" value="RNA POLYMERASE SIGMA-54 FACTOR"/>
    <property type="match status" value="1"/>
</dbReference>
<keyword evidence="7" id="KW-0238">DNA-binding</keyword>
<dbReference type="PIRSF" id="PIRSF000774">
    <property type="entry name" value="RpoN"/>
    <property type="match status" value="1"/>
</dbReference>
<keyword evidence="5" id="KW-0805">Transcription regulation</keyword>
<keyword evidence="2" id="KW-0240">DNA-directed RNA polymerase</keyword>
<dbReference type="Pfam" id="PF04963">
    <property type="entry name" value="Sigma54_CBD"/>
    <property type="match status" value="1"/>
</dbReference>
<sequence>MELKMELSQKQILSQRMIQSMEILQMSTVELESYIENLSLENPVVELAESYEAAEQDKQADLQRKLDWLDSTDRQNHIYYQQERDSDNLQDNWNVANSGGELLSDYLLSQLIASEYTPSEKEIIEYLILSLDQRGYLTEDLSSIAGRFHLSETDVEKLLADVQALDPAGVGARSLKECLLLQLHRRKNFSPVTEQLILNHLEDIGKNHLPAIAKSLHLSMEEIQKGCEELKSLNPKPGNAFSDREQLRYITPDIFIVKLENKFEILINEYQYPNFNISSYYQSMLKENADAEVQKYLSSKIQQAEWVKNCISQRSSTLSRVTHAIVDRQQDFFLYGLLHNKPLRLCDLAQELELHESTISRAMRGKYLQCSWGIFPLNYFLAASISRQGKKEEGITPAQIKEVIKQIINGENKEKPFSDRLISEELEKHDIKLSRRTVAKYREELGIPDKSGRKSWQ</sequence>
<evidence type="ECO:0000256" key="1">
    <source>
        <dbReference type="ARBA" id="ARBA00008798"/>
    </source>
</evidence>
<dbReference type="PRINTS" id="PR00045">
    <property type="entry name" value="SIGMA54FCT"/>
</dbReference>
<dbReference type="InterPro" id="IPR007634">
    <property type="entry name" value="RNA_pol_sigma_54_DNA-bd"/>
</dbReference>
<dbReference type="InterPro" id="IPR007046">
    <property type="entry name" value="RNA_pol_sigma_54_core-bd"/>
</dbReference>
<name>A0ABT2TJG3_9FIRM</name>
<dbReference type="PROSITE" id="PS00717">
    <property type="entry name" value="SIGMA54_1"/>
    <property type="match status" value="1"/>
</dbReference>
<comment type="similarity">
    <text evidence="1">Belongs to the sigma-54 factor family.</text>
</comment>
<dbReference type="Gene3D" id="1.10.10.60">
    <property type="entry name" value="Homeodomain-like"/>
    <property type="match status" value="1"/>
</dbReference>
<keyword evidence="12" id="KW-1185">Reference proteome</keyword>